<dbReference type="HOGENOM" id="CLU_665951_0_0_1"/>
<evidence type="ECO:0008006" key="5">
    <source>
        <dbReference type="Google" id="ProtNLM"/>
    </source>
</evidence>
<evidence type="ECO:0000256" key="2">
    <source>
        <dbReference type="SAM" id="Phobius"/>
    </source>
</evidence>
<dbReference type="Proteomes" id="UP000027361">
    <property type="component" value="Unassembled WGS sequence"/>
</dbReference>
<feature type="compositionally biased region" description="Low complexity" evidence="1">
    <location>
        <begin position="339"/>
        <end position="356"/>
    </location>
</feature>
<dbReference type="InParanoid" id="A0A066VWW1"/>
<feature type="region of interest" description="Disordered" evidence="1">
    <location>
        <begin position="339"/>
        <end position="413"/>
    </location>
</feature>
<evidence type="ECO:0000313" key="4">
    <source>
        <dbReference type="Proteomes" id="UP000027361"/>
    </source>
</evidence>
<organism evidence="3 4">
    <name type="scientific">Tilletiaria anomala (strain ATCC 24038 / CBS 436.72 / UBC 951)</name>
    <dbReference type="NCBI Taxonomy" id="1037660"/>
    <lineage>
        <taxon>Eukaryota</taxon>
        <taxon>Fungi</taxon>
        <taxon>Dikarya</taxon>
        <taxon>Basidiomycota</taxon>
        <taxon>Ustilaginomycotina</taxon>
        <taxon>Exobasidiomycetes</taxon>
        <taxon>Georgefischeriales</taxon>
        <taxon>Tilletiariaceae</taxon>
        <taxon>Tilletiaria</taxon>
    </lineage>
</organism>
<accession>A0A066VWW1</accession>
<keyword evidence="2" id="KW-0812">Transmembrane</keyword>
<protein>
    <recommendedName>
        <fullName evidence="5">Mid2 domain-containing protein</fullName>
    </recommendedName>
</protein>
<dbReference type="STRING" id="1037660.A0A066VWW1"/>
<keyword evidence="2" id="KW-0472">Membrane</keyword>
<reference evidence="3 4" key="1">
    <citation type="submission" date="2014-05" db="EMBL/GenBank/DDBJ databases">
        <title>Draft genome sequence of a rare smut relative, Tilletiaria anomala UBC 951.</title>
        <authorList>
            <consortium name="DOE Joint Genome Institute"/>
            <person name="Toome M."/>
            <person name="Kuo A."/>
            <person name="Henrissat B."/>
            <person name="Lipzen A."/>
            <person name="Tritt A."/>
            <person name="Yoshinaga Y."/>
            <person name="Zane M."/>
            <person name="Barry K."/>
            <person name="Grigoriev I.V."/>
            <person name="Spatafora J.W."/>
            <person name="Aimea M.C."/>
        </authorList>
    </citation>
    <scope>NUCLEOTIDE SEQUENCE [LARGE SCALE GENOMIC DNA]</scope>
    <source>
        <strain evidence="3 4">UBC 951</strain>
    </source>
</reference>
<feature type="region of interest" description="Disordered" evidence="1">
    <location>
        <begin position="46"/>
        <end position="80"/>
    </location>
</feature>
<dbReference type="RefSeq" id="XP_013243399.1">
    <property type="nucleotide sequence ID" value="XM_013387945.1"/>
</dbReference>
<feature type="transmembrane region" description="Helical" evidence="2">
    <location>
        <begin position="153"/>
        <end position="179"/>
    </location>
</feature>
<feature type="compositionally biased region" description="Low complexity" evidence="1">
    <location>
        <begin position="50"/>
        <end position="67"/>
    </location>
</feature>
<name>A0A066VWW1_TILAU</name>
<sequence>MASLCALTALCPTVSLRAGITSKSMVEHLPERQALRSIIEGIFDSGGGETSTSSASTGSNSSSSSSGNSGGGDSTSTSSITSTSTITLASRSSSITTQTSATSAPSTPSISLFTSSVTSNGQVVPVTLTQTVVVVNSSESPSLSSSKSASTNAALIGGVVGGVVGGLALLALLIAAGIIMKHRKDRMGSANFLCCGTLPKYDKRRDLQHSARGAWPTFYPSSNSRSQRDAHMRGGPALPQATLPDVFPEEGVAEQLGTVGYDHSEGIHNSASGVSFSHQTSESPRAEVVHSLGHASSSVAACSPVWTPAQMYFAPDYSHLDPPEMREARAREVTAAAAVSAPSSPPSSATQSSAPQLIQPRGYLQAQGRPQSADSTIAFAEGSVNKGGVSAADGTDTPSDGSATSQPLHLTNS</sequence>
<dbReference type="EMBL" id="JMSN01000038">
    <property type="protein sequence ID" value="KDN45961.1"/>
    <property type="molecule type" value="Genomic_DNA"/>
</dbReference>
<evidence type="ECO:0000256" key="1">
    <source>
        <dbReference type="SAM" id="MobiDB-lite"/>
    </source>
</evidence>
<keyword evidence="2" id="KW-1133">Transmembrane helix</keyword>
<proteinExistence type="predicted"/>
<gene>
    <name evidence="3" type="ORF">K437DRAFT_274066</name>
</gene>
<dbReference type="GeneID" id="25266491"/>
<comment type="caution">
    <text evidence="3">The sequence shown here is derived from an EMBL/GenBank/DDBJ whole genome shotgun (WGS) entry which is preliminary data.</text>
</comment>
<dbReference type="AlphaFoldDB" id="A0A066VWW1"/>
<feature type="compositionally biased region" description="Polar residues" evidence="1">
    <location>
        <begin position="396"/>
        <end position="413"/>
    </location>
</feature>
<evidence type="ECO:0000313" key="3">
    <source>
        <dbReference type="EMBL" id="KDN45961.1"/>
    </source>
</evidence>
<keyword evidence="4" id="KW-1185">Reference proteome</keyword>